<feature type="region of interest" description="Disordered" evidence="1">
    <location>
        <begin position="385"/>
        <end position="413"/>
    </location>
</feature>
<feature type="transmembrane region" description="Helical" evidence="2">
    <location>
        <begin position="338"/>
        <end position="356"/>
    </location>
</feature>
<feature type="compositionally biased region" description="Low complexity" evidence="1">
    <location>
        <begin position="114"/>
        <end position="132"/>
    </location>
</feature>
<feature type="compositionally biased region" description="Basic and acidic residues" evidence="1">
    <location>
        <begin position="137"/>
        <end position="147"/>
    </location>
</feature>
<keyword evidence="2" id="KW-1133">Transmembrane helix</keyword>
<evidence type="ECO:0000256" key="2">
    <source>
        <dbReference type="SAM" id="Phobius"/>
    </source>
</evidence>
<keyword evidence="4" id="KW-1185">Reference proteome</keyword>
<dbReference type="OrthoDB" id="349116at2759"/>
<evidence type="ECO:0000313" key="4">
    <source>
        <dbReference type="Proteomes" id="UP000030754"/>
    </source>
</evidence>
<protein>
    <submittedName>
        <fullName evidence="3">Uncharacterized protein</fullName>
    </submittedName>
</protein>
<dbReference type="EMBL" id="HG725878">
    <property type="protein sequence ID" value="CDJ70149.1"/>
    <property type="molecule type" value="Genomic_DNA"/>
</dbReference>
<dbReference type="VEuPathDB" id="ToxoDB:ENH_00079410"/>
<feature type="region of interest" description="Disordered" evidence="1">
    <location>
        <begin position="1"/>
        <end position="40"/>
    </location>
</feature>
<reference evidence="3" key="2">
    <citation type="submission" date="2013-10" db="EMBL/GenBank/DDBJ databases">
        <authorList>
            <person name="Aslett M."/>
        </authorList>
    </citation>
    <scope>NUCLEOTIDE SEQUENCE [LARGE SCALE GENOMIC DNA]</scope>
    <source>
        <strain evidence="3">Houghton</strain>
    </source>
</reference>
<feature type="compositionally biased region" description="Basic and acidic residues" evidence="1">
    <location>
        <begin position="397"/>
        <end position="409"/>
    </location>
</feature>
<feature type="region of interest" description="Disordered" evidence="1">
    <location>
        <begin position="444"/>
        <end position="472"/>
    </location>
</feature>
<dbReference type="Proteomes" id="UP000030754">
    <property type="component" value="Unassembled WGS sequence"/>
</dbReference>
<dbReference type="AlphaFoldDB" id="U6N4D5"/>
<gene>
    <name evidence="3" type="ORF">ENH_00079410</name>
</gene>
<feature type="region of interest" description="Disordered" evidence="1">
    <location>
        <begin position="166"/>
        <end position="213"/>
    </location>
</feature>
<reference evidence="3" key="1">
    <citation type="submission" date="2013-10" db="EMBL/GenBank/DDBJ databases">
        <title>Genomic analysis of the causative agents of coccidiosis in chickens.</title>
        <authorList>
            <person name="Reid A.J."/>
            <person name="Blake D."/>
            <person name="Billington K."/>
            <person name="Browne H."/>
            <person name="Dunn M."/>
            <person name="Hung S."/>
            <person name="Kawahara F."/>
            <person name="Miranda-Saavedra D."/>
            <person name="Mourier T."/>
            <person name="Nagra H."/>
            <person name="Otto T.D."/>
            <person name="Rawlings N."/>
            <person name="Sanchez A."/>
            <person name="Sanders M."/>
            <person name="Subramaniam C."/>
            <person name="Tay Y."/>
            <person name="Dear P."/>
            <person name="Doerig C."/>
            <person name="Gruber A."/>
            <person name="Parkinson J."/>
            <person name="Shirley M."/>
            <person name="Wan K.L."/>
            <person name="Berriman M."/>
            <person name="Tomley F."/>
            <person name="Pain A."/>
        </authorList>
    </citation>
    <scope>NUCLEOTIDE SEQUENCE [LARGE SCALE GENOMIC DNA]</scope>
    <source>
        <strain evidence="3">Houghton</strain>
    </source>
</reference>
<feature type="compositionally biased region" description="Polar residues" evidence="1">
    <location>
        <begin position="169"/>
        <end position="181"/>
    </location>
</feature>
<feature type="transmembrane region" description="Helical" evidence="2">
    <location>
        <begin position="74"/>
        <end position="96"/>
    </location>
</feature>
<evidence type="ECO:0000313" key="3">
    <source>
        <dbReference type="EMBL" id="CDJ70149.1"/>
    </source>
</evidence>
<feature type="transmembrane region" description="Helical" evidence="2">
    <location>
        <begin position="237"/>
        <end position="264"/>
    </location>
</feature>
<feature type="transmembrane region" description="Helical" evidence="2">
    <location>
        <begin position="303"/>
        <end position="326"/>
    </location>
</feature>
<dbReference type="RefSeq" id="XP_013438615.1">
    <property type="nucleotide sequence ID" value="XM_013583161.1"/>
</dbReference>
<keyword evidence="2" id="KW-0472">Membrane</keyword>
<keyword evidence="2" id="KW-0812">Transmembrane</keyword>
<name>U6N4D5_9EIME</name>
<feature type="region of interest" description="Disordered" evidence="1">
    <location>
        <begin position="114"/>
        <end position="154"/>
    </location>
</feature>
<evidence type="ECO:0000256" key="1">
    <source>
        <dbReference type="SAM" id="MobiDB-lite"/>
    </source>
</evidence>
<dbReference type="GeneID" id="25478071"/>
<sequence>MHRSSSASSVERARSVSPLASVGSRVASSPAAPPSSSSSACSHICRSIDWLVTECLCPPFDLSFKQRLRQQQRFLLLFFVLSAVAGAYPFFFLSYVEAQYPHIRPVHLPDTAAPAAPAKEAAAAATTATPPTWSSDHFLDNGKEKSSAMDPAPAYAAKAAGGPAAASRRLQSSEGPATSENRAAEGERPQPPEVPTAAAEDATEPAAEETTAGNASSMSLISFVASKTEHLYSLDRGLLYCLLFWGLLLLLPFQALLLLVAVAVSAPPTAGPSSPPGGPISFSRGSTGPDCVSRIVAANSRWLSWNCCCCSPVFGTLAALNVMSFFEAGPQQKPQLAILAWSQLAISLLIHLPVGIHASNVLRLYESAVSLQLLQHALETDRHAAPPALQSKLPSKRQIEQQQKQKLEVQGDETSAGGFTEKLYYSSNSSRLLRSFVERGLKATAEETETEAEAEPLLSKSPSLEGRDPSAV</sequence>
<organism evidence="3 4">
    <name type="scientific">Eimeria necatrix</name>
    <dbReference type="NCBI Taxonomy" id="51315"/>
    <lineage>
        <taxon>Eukaryota</taxon>
        <taxon>Sar</taxon>
        <taxon>Alveolata</taxon>
        <taxon>Apicomplexa</taxon>
        <taxon>Conoidasida</taxon>
        <taxon>Coccidia</taxon>
        <taxon>Eucoccidiorida</taxon>
        <taxon>Eimeriorina</taxon>
        <taxon>Eimeriidae</taxon>
        <taxon>Eimeria</taxon>
    </lineage>
</organism>
<accession>U6N4D5</accession>
<proteinExistence type="predicted"/>